<comment type="caution">
    <text evidence="3">The sequence shown here is derived from an EMBL/GenBank/DDBJ whole genome shotgun (WGS) entry which is preliminary data.</text>
</comment>
<dbReference type="InterPro" id="IPR041366">
    <property type="entry name" value="Pre-PUA"/>
</dbReference>
<feature type="domain" description="Pre-PUA" evidence="1">
    <location>
        <begin position="8"/>
        <end position="78"/>
    </location>
</feature>
<evidence type="ECO:0000313" key="4">
    <source>
        <dbReference type="Proteomes" id="UP000691718"/>
    </source>
</evidence>
<dbReference type="Proteomes" id="UP000691718">
    <property type="component" value="Unassembled WGS sequence"/>
</dbReference>
<evidence type="ECO:0000259" key="2">
    <source>
        <dbReference type="Pfam" id="PF26292"/>
    </source>
</evidence>
<organism evidence="3 4">
    <name type="scientific">Parnassius apollo</name>
    <name type="common">Apollo butterfly</name>
    <name type="synonym">Papilio apollo</name>
    <dbReference type="NCBI Taxonomy" id="110799"/>
    <lineage>
        <taxon>Eukaryota</taxon>
        <taxon>Metazoa</taxon>
        <taxon>Ecdysozoa</taxon>
        <taxon>Arthropoda</taxon>
        <taxon>Hexapoda</taxon>
        <taxon>Insecta</taxon>
        <taxon>Pterygota</taxon>
        <taxon>Neoptera</taxon>
        <taxon>Endopterygota</taxon>
        <taxon>Lepidoptera</taxon>
        <taxon>Glossata</taxon>
        <taxon>Ditrysia</taxon>
        <taxon>Papilionoidea</taxon>
        <taxon>Papilionidae</taxon>
        <taxon>Parnassiinae</taxon>
        <taxon>Parnassini</taxon>
        <taxon>Parnassius</taxon>
        <taxon>Parnassius</taxon>
    </lineage>
</organism>
<evidence type="ECO:0000259" key="1">
    <source>
        <dbReference type="Pfam" id="PF17832"/>
    </source>
</evidence>
<dbReference type="Pfam" id="PF17832">
    <property type="entry name" value="Pre-PUA"/>
    <property type="match status" value="1"/>
</dbReference>
<sequence length="209" mass="22181">MTIHVIGKHLAQRTLNEFPAATDEKVKELVPVKSNSSCMKLILHSCETVGVYVVDSVPVMIKIGDVLVPTVCALWKVPDLLPTLIIHSPVLPKLAGSAPLYAPGVTLGDPVKFPCFSCGSLIAAATVDNCAAGAVGRADISSSDLLRTNIIGFRRHSYHRKGTALSAANVRSILTEHVKTRGLNSTQQRGAVALDPLLAKITGQQEQAT</sequence>
<gene>
    <name evidence="3" type="ORF">PAPOLLO_LOCUS2373</name>
</gene>
<dbReference type="GO" id="GO:0003743">
    <property type="term" value="F:translation initiation factor activity"/>
    <property type="evidence" value="ECO:0007669"/>
    <property type="project" value="InterPro"/>
</dbReference>
<dbReference type="AlphaFoldDB" id="A0A8S3W5H6"/>
<dbReference type="Pfam" id="PF26292">
    <property type="entry name" value="PUA_elF2D"/>
    <property type="match status" value="1"/>
</dbReference>
<feature type="domain" description="Eukaryotic translation initiation factor 2D-like PUA RNA-binding" evidence="2">
    <location>
        <begin position="81"/>
        <end position="159"/>
    </location>
</feature>
<accession>A0A8S3W5H6</accession>
<proteinExistence type="predicted"/>
<dbReference type="InterPro" id="IPR039757">
    <property type="entry name" value="EIF2D"/>
</dbReference>
<reference evidence="3" key="1">
    <citation type="submission" date="2021-04" db="EMBL/GenBank/DDBJ databases">
        <authorList>
            <person name="Tunstrom K."/>
        </authorList>
    </citation>
    <scope>NUCLEOTIDE SEQUENCE</scope>
</reference>
<dbReference type="InterPro" id="IPR048248">
    <property type="entry name" value="PUA_eIF2d-like"/>
</dbReference>
<dbReference type="OrthoDB" id="199771at2759"/>
<evidence type="ECO:0000313" key="3">
    <source>
        <dbReference type="EMBL" id="CAG4942129.1"/>
    </source>
</evidence>
<dbReference type="PANTHER" id="PTHR12217:SF4">
    <property type="entry name" value="EUKARYOTIC TRANSLATION INITIATION FACTOR 2D"/>
    <property type="match status" value="1"/>
</dbReference>
<dbReference type="PANTHER" id="PTHR12217">
    <property type="entry name" value="EUKARYOTIC TRANSLATION INITIATION FACTOR 2D"/>
    <property type="match status" value="1"/>
</dbReference>
<keyword evidence="4" id="KW-1185">Reference proteome</keyword>
<name>A0A8S3W5H6_PARAO</name>
<dbReference type="GO" id="GO:0001731">
    <property type="term" value="P:formation of translation preinitiation complex"/>
    <property type="evidence" value="ECO:0007669"/>
    <property type="project" value="InterPro"/>
</dbReference>
<protein>
    <submittedName>
        <fullName evidence="3">(apollo) hypothetical protein</fullName>
    </submittedName>
</protein>
<dbReference type="EMBL" id="CAJQZP010000164">
    <property type="protein sequence ID" value="CAG4942129.1"/>
    <property type="molecule type" value="Genomic_DNA"/>
</dbReference>